<evidence type="ECO:0000256" key="1">
    <source>
        <dbReference type="SAM" id="MobiDB-lite"/>
    </source>
</evidence>
<dbReference type="STRING" id="155417.A0A4Q4TMI9"/>
<keyword evidence="2" id="KW-0812">Transmembrane</keyword>
<organism evidence="3 4">
    <name type="scientific">Monosporascus ibericus</name>
    <dbReference type="NCBI Taxonomy" id="155417"/>
    <lineage>
        <taxon>Eukaryota</taxon>
        <taxon>Fungi</taxon>
        <taxon>Dikarya</taxon>
        <taxon>Ascomycota</taxon>
        <taxon>Pezizomycotina</taxon>
        <taxon>Sordariomycetes</taxon>
        <taxon>Xylariomycetidae</taxon>
        <taxon>Xylariales</taxon>
        <taxon>Xylariales incertae sedis</taxon>
        <taxon>Monosporascus</taxon>
    </lineage>
</organism>
<protein>
    <recommendedName>
        <fullName evidence="5">Ubiquitin carrier protein</fullName>
    </recommendedName>
</protein>
<dbReference type="Proteomes" id="UP000293360">
    <property type="component" value="Unassembled WGS sequence"/>
</dbReference>
<evidence type="ECO:0008006" key="5">
    <source>
        <dbReference type="Google" id="ProtNLM"/>
    </source>
</evidence>
<evidence type="ECO:0000313" key="3">
    <source>
        <dbReference type="EMBL" id="RYP08396.1"/>
    </source>
</evidence>
<feature type="transmembrane region" description="Helical" evidence="2">
    <location>
        <begin position="355"/>
        <end position="378"/>
    </location>
</feature>
<comment type="caution">
    <text evidence="3">The sequence shown here is derived from an EMBL/GenBank/DDBJ whole genome shotgun (WGS) entry which is preliminary data.</text>
</comment>
<accession>A0A4Q4TMI9</accession>
<evidence type="ECO:0000313" key="4">
    <source>
        <dbReference type="Proteomes" id="UP000293360"/>
    </source>
</evidence>
<proteinExistence type="predicted"/>
<dbReference type="AlphaFoldDB" id="A0A4Q4TMI9"/>
<keyword evidence="4" id="KW-1185">Reference proteome</keyword>
<name>A0A4Q4TMI9_9PEZI</name>
<feature type="transmembrane region" description="Helical" evidence="2">
    <location>
        <begin position="276"/>
        <end position="298"/>
    </location>
</feature>
<evidence type="ECO:0000256" key="2">
    <source>
        <dbReference type="SAM" id="Phobius"/>
    </source>
</evidence>
<gene>
    <name evidence="3" type="ORF">DL764_001965</name>
</gene>
<feature type="transmembrane region" description="Helical" evidence="2">
    <location>
        <begin position="153"/>
        <end position="172"/>
    </location>
</feature>
<feature type="transmembrane region" description="Helical" evidence="2">
    <location>
        <begin position="45"/>
        <end position="66"/>
    </location>
</feature>
<keyword evidence="2" id="KW-0472">Membrane</keyword>
<keyword evidence="2" id="KW-1133">Transmembrane helix</keyword>
<sequence>MSPNFMTGILERARDAAFDGLIRRAEENEDISTLAQMLDNLPDDLIWWLALAALNCLVFVPPIIFLSYSVNSLWPVLCIVEDEAPPTYERIALQDRDTDKDDEGEKPEASLLADEAGGPASEPPVTTDLRRLNRMLYDITGWPSLLRGLRPHMFFNLSVTVLTVVMTSIPFLPRVLGIAVAPLAVVQLYTAWVHIAIAAPSPQPFYRRFPPFATAFRATALPTAVMWFAVGVAQELPLQLFGLMDIQTWDPTGSPGVGLAVPYFDLLSQPGDFLKILALLAAWLLPVLLLVIPAHAVLTRVQASLLPAGERTVVPFDCSFRGLREDGQECVGMLQAFRSFSYASWLRLAVLYVKIFSITLAAGIFMGAAVGIQIIIVYSNFKKNGE</sequence>
<dbReference type="EMBL" id="QJNU01000065">
    <property type="protein sequence ID" value="RYP08396.1"/>
    <property type="molecule type" value="Genomic_DNA"/>
</dbReference>
<feature type="transmembrane region" description="Helical" evidence="2">
    <location>
        <begin position="178"/>
        <end position="199"/>
    </location>
</feature>
<dbReference type="OrthoDB" id="2896006at2759"/>
<reference evidence="3 4" key="1">
    <citation type="submission" date="2018-06" db="EMBL/GenBank/DDBJ databases">
        <title>Complete Genomes of Monosporascus.</title>
        <authorList>
            <person name="Robinson A.J."/>
            <person name="Natvig D.O."/>
        </authorList>
    </citation>
    <scope>NUCLEOTIDE SEQUENCE [LARGE SCALE GENOMIC DNA]</scope>
    <source>
        <strain evidence="3 4">CBS 110550</strain>
    </source>
</reference>
<feature type="region of interest" description="Disordered" evidence="1">
    <location>
        <begin position="92"/>
        <end position="125"/>
    </location>
</feature>